<keyword evidence="1" id="KW-0560">Oxidoreductase</keyword>
<dbReference type="CDD" id="cd19075">
    <property type="entry name" value="AKR_AKR7A1-5"/>
    <property type="match status" value="1"/>
</dbReference>
<dbReference type="InParanoid" id="G7EB09"/>
<feature type="domain" description="NADP-dependent oxidoreductase" evidence="2">
    <location>
        <begin position="12"/>
        <end position="327"/>
    </location>
</feature>
<dbReference type="Proteomes" id="UP000009131">
    <property type="component" value="Unassembled WGS sequence"/>
</dbReference>
<proteinExistence type="predicted"/>
<dbReference type="Pfam" id="PF00248">
    <property type="entry name" value="Aldo_ket_red"/>
    <property type="match status" value="1"/>
</dbReference>
<dbReference type="EMBL" id="BABT02000252">
    <property type="protein sequence ID" value="GAB00020.1"/>
    <property type="molecule type" value="Genomic_DNA"/>
</dbReference>
<dbReference type="AlphaFoldDB" id="G7EB09"/>
<dbReference type="Gene3D" id="3.20.20.100">
    <property type="entry name" value="NADP-dependent oxidoreductase domain"/>
    <property type="match status" value="1"/>
</dbReference>
<dbReference type="OrthoDB" id="2310150at2759"/>
<dbReference type="SUPFAM" id="SSF51430">
    <property type="entry name" value="NAD(P)-linked oxidoreductase"/>
    <property type="match status" value="1"/>
</dbReference>
<dbReference type="STRING" id="764103.G7EB09"/>
<dbReference type="InterPro" id="IPR050523">
    <property type="entry name" value="AKR_Detox_Biosynth"/>
</dbReference>
<dbReference type="HOGENOM" id="CLU_023205_1_1_1"/>
<reference evidence="3 4" key="1">
    <citation type="journal article" date="2011" name="J. Gen. Appl. Microbiol.">
        <title>Draft genome sequencing of the enigmatic basidiomycete Mixia osmundae.</title>
        <authorList>
            <person name="Nishida H."/>
            <person name="Nagatsuka Y."/>
            <person name="Sugiyama J."/>
        </authorList>
    </citation>
    <scope>NUCLEOTIDE SEQUENCE [LARGE SCALE GENOMIC DNA]</scope>
    <source>
        <strain evidence="4">CBS 9802 / IAM 14324 / JCM 22182 / KY 12970</strain>
    </source>
</reference>
<accession>G7EB09</accession>
<evidence type="ECO:0000313" key="4">
    <source>
        <dbReference type="Proteomes" id="UP000009131"/>
    </source>
</evidence>
<dbReference type="GO" id="GO:0016491">
    <property type="term" value="F:oxidoreductase activity"/>
    <property type="evidence" value="ECO:0007669"/>
    <property type="project" value="UniProtKB-KW"/>
</dbReference>
<organism evidence="3 4">
    <name type="scientific">Mixia osmundae (strain CBS 9802 / IAM 14324 / JCM 22182 / KY 12970)</name>
    <dbReference type="NCBI Taxonomy" id="764103"/>
    <lineage>
        <taxon>Eukaryota</taxon>
        <taxon>Fungi</taxon>
        <taxon>Dikarya</taxon>
        <taxon>Basidiomycota</taxon>
        <taxon>Pucciniomycotina</taxon>
        <taxon>Mixiomycetes</taxon>
        <taxon>Mixiales</taxon>
        <taxon>Mixiaceae</taxon>
        <taxon>Mixia</taxon>
    </lineage>
</organism>
<protein>
    <recommendedName>
        <fullName evidence="2">NADP-dependent oxidoreductase domain-containing protein</fullName>
    </recommendedName>
</protein>
<gene>
    <name evidence="3" type="primary">Mo06722</name>
    <name evidence="3" type="ORF">E5Q_06722</name>
</gene>
<comment type="caution">
    <text evidence="3">The sequence shown here is derived from an EMBL/GenBank/DDBJ whole genome shotgun (WGS) entry which is preliminary data.</text>
</comment>
<reference evidence="3 4" key="2">
    <citation type="journal article" date="2012" name="Open Biol.">
        <title>Characteristics of nucleosomes and linker DNA regions on the genome of the basidiomycete Mixia osmundae revealed by mono- and dinucleosome mapping.</title>
        <authorList>
            <person name="Nishida H."/>
            <person name="Kondo S."/>
            <person name="Matsumoto T."/>
            <person name="Suzuki Y."/>
            <person name="Yoshikawa H."/>
            <person name="Taylor T.D."/>
            <person name="Sugiyama J."/>
        </authorList>
    </citation>
    <scope>NUCLEOTIDE SEQUENCE [LARGE SCALE GENOMIC DNA]</scope>
    <source>
        <strain evidence="4">CBS 9802 / IAM 14324 / JCM 22182 / KY 12970</strain>
    </source>
</reference>
<sequence length="339" mass="38206">MVKTEQKSAVNVVFGSMTFGREGAGQARVHDLETAGKILDVFQRHGHYEVDTARVYCGGSCEEMLGDLGWQKRGLQMDTKLYPTARSPVNMGWTDVITHSPEDIRKNFDNSLKALKADRVDAFYLHAPDRETPYEETLRAVNEIHKEGKFDRFGISNYAAHEVAEMVMICRQHGWIQPTMFQVIYNALHRAIEPELVPCCRKFGLGLFCFNPLGGGFLSGKMSKEAAVEAGSRFDPEKAQGKSYRARYWHDQMFEAVEQLKEIGKKHDLTVPEIALRWMTHHSVLKREHGDAVIIGASSLAHIEQNLLDLEKPALPEEVVKAVDAAYAVAKPSNSKYFH</sequence>
<dbReference type="PANTHER" id="PTHR43364">
    <property type="entry name" value="NADH-SPECIFIC METHYLGLYOXAL REDUCTASE-RELATED"/>
    <property type="match status" value="1"/>
</dbReference>
<evidence type="ECO:0000259" key="2">
    <source>
        <dbReference type="Pfam" id="PF00248"/>
    </source>
</evidence>
<dbReference type="InterPro" id="IPR036812">
    <property type="entry name" value="NAD(P)_OxRdtase_dom_sf"/>
</dbReference>
<dbReference type="OMA" id="QICEICI"/>
<dbReference type="RefSeq" id="XP_014565631.1">
    <property type="nucleotide sequence ID" value="XM_014710145.1"/>
</dbReference>
<evidence type="ECO:0000313" key="3">
    <source>
        <dbReference type="EMBL" id="GAB00020.1"/>
    </source>
</evidence>
<dbReference type="eggNOG" id="ENOG502QU2T">
    <property type="taxonomic scope" value="Eukaryota"/>
</dbReference>
<dbReference type="PANTHER" id="PTHR43364:SF4">
    <property type="entry name" value="NAD(P)-LINKED OXIDOREDUCTASE SUPERFAMILY PROTEIN"/>
    <property type="match status" value="1"/>
</dbReference>
<dbReference type="InterPro" id="IPR023210">
    <property type="entry name" value="NADP_OxRdtase_dom"/>
</dbReference>
<name>G7EB09_MIXOS</name>
<evidence type="ECO:0000256" key="1">
    <source>
        <dbReference type="ARBA" id="ARBA00023002"/>
    </source>
</evidence>
<keyword evidence="4" id="KW-1185">Reference proteome</keyword>